<dbReference type="AlphaFoldDB" id="A0AAW2WTW5"/>
<reference evidence="1" key="2">
    <citation type="journal article" date="2024" name="Plant">
        <title>Genomic evolution and insights into agronomic trait innovations of Sesamum species.</title>
        <authorList>
            <person name="Miao H."/>
            <person name="Wang L."/>
            <person name="Qu L."/>
            <person name="Liu H."/>
            <person name="Sun Y."/>
            <person name="Le M."/>
            <person name="Wang Q."/>
            <person name="Wei S."/>
            <person name="Zheng Y."/>
            <person name="Lin W."/>
            <person name="Duan Y."/>
            <person name="Cao H."/>
            <person name="Xiong S."/>
            <person name="Wang X."/>
            <person name="Wei L."/>
            <person name="Li C."/>
            <person name="Ma Q."/>
            <person name="Ju M."/>
            <person name="Zhao R."/>
            <person name="Li G."/>
            <person name="Mu C."/>
            <person name="Tian Q."/>
            <person name="Mei H."/>
            <person name="Zhang T."/>
            <person name="Gao T."/>
            <person name="Zhang H."/>
        </authorList>
    </citation>
    <scope>NUCLEOTIDE SEQUENCE</scope>
    <source>
        <strain evidence="1">KEN1</strain>
    </source>
</reference>
<sequence length="499" mass="56124">MYAVTRKLKLLKPIFRAMRRKKGDITENVTQAKEFLRLTQSLLQENRHNDIILQLECVARIVLLKAMKIEQSGDAKSNAKGVSNSDVQGTLLTDEATIEAEFIRFYEELLGGMRQDSHVNIGYLRPWARHIITHEEGESLIRTVTREEIKTALFDIDEDKAQGPDGFSSSFFKAAWPVIGNELTRAVQDFFITGKLLKQVNATLLALIPKVAAPQGVTDFRSIACCNVVYKIITKVIVQRMQPVMGKLFVNGLLNVSLRQRSPSPLTGTERILSWSTGPSTGGPYVSLSVCTCHGGFTDATYAKDDLLLFSKADEGSLHIFRECLRIFSEWSGLTANVQKSQLIVYKAAGALKQRLLQILGFQEGALPVRVVRVGVSKVAWKDVCKPREEGGQGIRALQPLNRALMSQHFWAILQHHENSIWVTWVHAYRLRRTTVWTANPNGGSWCWRKILRLCNQFLSHVRYHVGVDSKIRVWEDPCTDWGSHSCVSSGTTSDRDTT</sequence>
<dbReference type="EMBL" id="JACGWN010000007">
    <property type="protein sequence ID" value="KAL0444890.1"/>
    <property type="molecule type" value="Genomic_DNA"/>
</dbReference>
<name>A0AAW2WTW5_9LAMI</name>
<evidence type="ECO:0008006" key="2">
    <source>
        <dbReference type="Google" id="ProtNLM"/>
    </source>
</evidence>
<proteinExistence type="predicted"/>
<gene>
    <name evidence="1" type="ORF">Slati_2211700</name>
</gene>
<reference evidence="1" key="1">
    <citation type="submission" date="2020-06" db="EMBL/GenBank/DDBJ databases">
        <authorList>
            <person name="Li T."/>
            <person name="Hu X."/>
            <person name="Zhang T."/>
            <person name="Song X."/>
            <person name="Zhang H."/>
            <person name="Dai N."/>
            <person name="Sheng W."/>
            <person name="Hou X."/>
            <person name="Wei L."/>
        </authorList>
    </citation>
    <scope>NUCLEOTIDE SEQUENCE</scope>
    <source>
        <strain evidence="1">KEN1</strain>
        <tissue evidence="1">Leaf</tissue>
    </source>
</reference>
<dbReference type="PANTHER" id="PTHR46890">
    <property type="entry name" value="NON-LTR RETROLELEMENT REVERSE TRANSCRIPTASE-LIKE PROTEIN-RELATED"/>
    <property type="match status" value="1"/>
</dbReference>
<dbReference type="InterPro" id="IPR052343">
    <property type="entry name" value="Retrotransposon-Effector_Assoc"/>
</dbReference>
<protein>
    <recommendedName>
        <fullName evidence="2">Reverse transcriptase domain-containing protein</fullName>
    </recommendedName>
</protein>
<organism evidence="1">
    <name type="scientific">Sesamum latifolium</name>
    <dbReference type="NCBI Taxonomy" id="2727402"/>
    <lineage>
        <taxon>Eukaryota</taxon>
        <taxon>Viridiplantae</taxon>
        <taxon>Streptophyta</taxon>
        <taxon>Embryophyta</taxon>
        <taxon>Tracheophyta</taxon>
        <taxon>Spermatophyta</taxon>
        <taxon>Magnoliopsida</taxon>
        <taxon>eudicotyledons</taxon>
        <taxon>Gunneridae</taxon>
        <taxon>Pentapetalae</taxon>
        <taxon>asterids</taxon>
        <taxon>lamiids</taxon>
        <taxon>Lamiales</taxon>
        <taxon>Pedaliaceae</taxon>
        <taxon>Sesamum</taxon>
    </lineage>
</organism>
<accession>A0AAW2WTW5</accession>
<dbReference type="PANTHER" id="PTHR46890:SF48">
    <property type="entry name" value="RNA-DIRECTED DNA POLYMERASE"/>
    <property type="match status" value="1"/>
</dbReference>
<comment type="caution">
    <text evidence="1">The sequence shown here is derived from an EMBL/GenBank/DDBJ whole genome shotgun (WGS) entry which is preliminary data.</text>
</comment>
<evidence type="ECO:0000313" key="1">
    <source>
        <dbReference type="EMBL" id="KAL0444890.1"/>
    </source>
</evidence>